<keyword evidence="2" id="KW-1185">Reference proteome</keyword>
<accession>A0A6M4WGW9</accession>
<reference evidence="1" key="1">
    <citation type="submission" date="2020-03" db="EMBL/GenBank/DDBJ databases">
        <title>Molecular networking-based the target discovery of potent antiproliferative macrolactams: 5/6/7/16 polycyclic ansamycins and glycosylated trienomycin from Streptomyces cacaoi subsp. asoensis.</title>
        <authorList>
            <person name="Liu L.-L."/>
        </authorList>
    </citation>
    <scope>NUCLEOTIDE SEQUENCE [LARGE SCALE GENOMIC DNA]</scope>
    <source>
        <strain evidence="1">H2S5</strain>
    </source>
</reference>
<name>A0A6M4WGW9_9ACTN</name>
<protein>
    <submittedName>
        <fullName evidence="1">Uncharacterized protein</fullName>
    </submittedName>
</protein>
<organism evidence="1 2">
    <name type="scientific">Streptomyces asoensis</name>
    <dbReference type="NCBI Taxonomy" id="249586"/>
    <lineage>
        <taxon>Bacteria</taxon>
        <taxon>Bacillati</taxon>
        <taxon>Actinomycetota</taxon>
        <taxon>Actinomycetes</taxon>
        <taxon>Kitasatosporales</taxon>
        <taxon>Streptomycetaceae</taxon>
        <taxon>Streptomyces</taxon>
    </lineage>
</organism>
<gene>
    <name evidence="1" type="ORF">G9272_00985</name>
</gene>
<evidence type="ECO:0000313" key="1">
    <source>
        <dbReference type="EMBL" id="QJS99081.1"/>
    </source>
</evidence>
<dbReference type="RefSeq" id="WP_171394734.1">
    <property type="nucleotide sequence ID" value="NZ_CP049838.1"/>
</dbReference>
<dbReference type="EMBL" id="CP049838">
    <property type="protein sequence ID" value="QJS99081.1"/>
    <property type="molecule type" value="Genomic_DNA"/>
</dbReference>
<dbReference type="AlphaFoldDB" id="A0A6M4WGW9"/>
<sequence>MAIVVLRELRKELSTDLGPGDAVSRIAAVHAATAEPDALGDVGDRTFCGKPTLDMERVDYQPPEPGASWLPPNMRPWECSSCTDALRSL</sequence>
<dbReference type="Proteomes" id="UP000502665">
    <property type="component" value="Chromosome"/>
</dbReference>
<proteinExistence type="predicted"/>
<evidence type="ECO:0000313" key="2">
    <source>
        <dbReference type="Proteomes" id="UP000502665"/>
    </source>
</evidence>